<gene>
    <name evidence="2" type="ORF">CAEBREN_02908</name>
</gene>
<dbReference type="EMBL" id="GL379899">
    <property type="protein sequence ID" value="EGT32898.1"/>
    <property type="molecule type" value="Genomic_DNA"/>
</dbReference>
<feature type="region of interest" description="Disordered" evidence="1">
    <location>
        <begin position="1"/>
        <end position="70"/>
    </location>
</feature>
<feature type="compositionally biased region" description="Low complexity" evidence="1">
    <location>
        <begin position="9"/>
        <end position="23"/>
    </location>
</feature>
<evidence type="ECO:0000313" key="3">
    <source>
        <dbReference type="Proteomes" id="UP000008068"/>
    </source>
</evidence>
<organism evidence="3">
    <name type="scientific">Caenorhabditis brenneri</name>
    <name type="common">Nematode worm</name>
    <dbReference type="NCBI Taxonomy" id="135651"/>
    <lineage>
        <taxon>Eukaryota</taxon>
        <taxon>Metazoa</taxon>
        <taxon>Ecdysozoa</taxon>
        <taxon>Nematoda</taxon>
        <taxon>Chromadorea</taxon>
        <taxon>Rhabditida</taxon>
        <taxon>Rhabditina</taxon>
        <taxon>Rhabditomorpha</taxon>
        <taxon>Rhabditoidea</taxon>
        <taxon>Rhabditidae</taxon>
        <taxon>Peloderinae</taxon>
        <taxon>Caenorhabditis</taxon>
    </lineage>
</organism>
<protein>
    <submittedName>
        <fullName evidence="2">Uncharacterized protein</fullName>
    </submittedName>
</protein>
<dbReference type="AlphaFoldDB" id="G0NKE2"/>
<name>G0NKE2_CAEBE</name>
<accession>G0NKE2</accession>
<feature type="compositionally biased region" description="Pro residues" evidence="1">
    <location>
        <begin position="52"/>
        <end position="70"/>
    </location>
</feature>
<keyword evidence="3" id="KW-1185">Reference proteome</keyword>
<evidence type="ECO:0000256" key="1">
    <source>
        <dbReference type="SAM" id="MobiDB-lite"/>
    </source>
</evidence>
<sequence>MTRRNSGLSSQQPIQQPSISPQSNHIPGARPSQHQQEDVSPQAPPSIHGTHPTPPNFPTPPNPQVFAPMPPNFYIPHHPMQQVQHFVYPQNQDFTFGSGNFAPLSPALSAMSLPIGVDQGVQQQAAGIGGFPQWPNIAQPSQLFGSLSPNQNGSAVVEKQSNRAKAPAKRGRLPKKEATEEDTPTRAAKKQKLPPQATEAFWRWRIHHIGKKDG</sequence>
<feature type="region of interest" description="Disordered" evidence="1">
    <location>
        <begin position="140"/>
        <end position="199"/>
    </location>
</feature>
<evidence type="ECO:0000313" key="2">
    <source>
        <dbReference type="EMBL" id="EGT32898.1"/>
    </source>
</evidence>
<proteinExistence type="predicted"/>
<dbReference type="Proteomes" id="UP000008068">
    <property type="component" value="Unassembled WGS sequence"/>
</dbReference>
<dbReference type="HOGENOM" id="CLU_1289965_0_0_1"/>
<reference evidence="3" key="1">
    <citation type="submission" date="2011-07" db="EMBL/GenBank/DDBJ databases">
        <authorList>
            <consortium name="Caenorhabditis brenneri Sequencing and Analysis Consortium"/>
            <person name="Wilson R.K."/>
        </authorList>
    </citation>
    <scope>NUCLEOTIDE SEQUENCE [LARGE SCALE GENOMIC DNA]</scope>
    <source>
        <strain evidence="3">PB2801</strain>
    </source>
</reference>
<dbReference type="InParanoid" id="G0NKE2"/>
<feature type="compositionally biased region" description="Polar residues" evidence="1">
    <location>
        <begin position="140"/>
        <end position="154"/>
    </location>
</feature>